<accession>A0A2R8ALX9</accession>
<keyword evidence="3" id="KW-0812">Transmembrane</keyword>
<evidence type="ECO:0000313" key="5">
    <source>
        <dbReference type="EMBL" id="SPF76907.1"/>
    </source>
</evidence>
<dbReference type="InterPro" id="IPR003362">
    <property type="entry name" value="Bact_transf"/>
</dbReference>
<comment type="similarity">
    <text evidence="1">Belongs to the bacterial sugar transferase family.</text>
</comment>
<protein>
    <submittedName>
        <fullName evidence="5">Putative sugar transferase EpsL</fullName>
        <ecNumber evidence="5">2.-.-.-</ecNumber>
    </submittedName>
</protein>
<dbReference type="PANTHER" id="PTHR30576">
    <property type="entry name" value="COLANIC BIOSYNTHESIS UDP-GLUCOSE LIPID CARRIER TRANSFERASE"/>
    <property type="match status" value="1"/>
</dbReference>
<dbReference type="Pfam" id="PF02397">
    <property type="entry name" value="Bac_transf"/>
    <property type="match status" value="1"/>
</dbReference>
<organism evidence="5 6">
    <name type="scientific">Aliiroseovarius pelagivivens</name>
    <dbReference type="NCBI Taxonomy" id="1639690"/>
    <lineage>
        <taxon>Bacteria</taxon>
        <taxon>Pseudomonadati</taxon>
        <taxon>Pseudomonadota</taxon>
        <taxon>Alphaproteobacteria</taxon>
        <taxon>Rhodobacterales</taxon>
        <taxon>Paracoccaceae</taxon>
        <taxon>Aliiroseovarius</taxon>
    </lineage>
</organism>
<feature type="transmembrane region" description="Helical" evidence="3">
    <location>
        <begin position="6"/>
        <end position="32"/>
    </location>
</feature>
<evidence type="ECO:0000256" key="2">
    <source>
        <dbReference type="ARBA" id="ARBA00023169"/>
    </source>
</evidence>
<feature type="domain" description="Bacterial sugar transferase" evidence="4">
    <location>
        <begin position="3"/>
        <end position="176"/>
    </location>
</feature>
<proteinExistence type="inferred from homology"/>
<dbReference type="EMBL" id="OMOI01000001">
    <property type="protein sequence ID" value="SPF76907.1"/>
    <property type="molecule type" value="Genomic_DNA"/>
</dbReference>
<sequence>MNRLLEILICLSMLVIAVPLCAVTYLIVIATLGRPVMFRQTRDGKGGVPFNVVKFRTLTDDRDEHGIWLPDEDRLTPATKFLRRTRFDELPQLFIILAGQMALVGPRPLMAETIKGFGAEGVKRGSVRPGLTGWSQVSGNTALNDNEKLKLDLWYVAHRSTALDFRILIETIGVALFGEHRREDRIIAAEHWGKPPTNTQARA</sequence>
<name>A0A2R8ALX9_9RHOB</name>
<dbReference type="Proteomes" id="UP000244911">
    <property type="component" value="Unassembled WGS sequence"/>
</dbReference>
<evidence type="ECO:0000256" key="3">
    <source>
        <dbReference type="SAM" id="Phobius"/>
    </source>
</evidence>
<evidence type="ECO:0000259" key="4">
    <source>
        <dbReference type="Pfam" id="PF02397"/>
    </source>
</evidence>
<keyword evidence="3" id="KW-0472">Membrane</keyword>
<dbReference type="PANTHER" id="PTHR30576:SF8">
    <property type="entry name" value="UNDECAPRENYL-PHOSPHATE GALACTOSE PHOSPHOTRANSFERASE"/>
    <property type="match status" value="1"/>
</dbReference>
<reference evidence="5 6" key="1">
    <citation type="submission" date="2018-03" db="EMBL/GenBank/DDBJ databases">
        <authorList>
            <person name="Keele B.F."/>
        </authorList>
    </citation>
    <scope>NUCLEOTIDE SEQUENCE [LARGE SCALE GENOMIC DNA]</scope>
    <source>
        <strain evidence="5 6">CECT 8811</strain>
    </source>
</reference>
<dbReference type="GO" id="GO:0016780">
    <property type="term" value="F:phosphotransferase activity, for other substituted phosphate groups"/>
    <property type="evidence" value="ECO:0007669"/>
    <property type="project" value="TreeGrafter"/>
</dbReference>
<keyword evidence="2" id="KW-0270">Exopolysaccharide synthesis</keyword>
<evidence type="ECO:0000256" key="1">
    <source>
        <dbReference type="ARBA" id="ARBA00006464"/>
    </source>
</evidence>
<gene>
    <name evidence="5" type="primary">epsL</name>
    <name evidence="5" type="ORF">ALP8811_01924</name>
</gene>
<dbReference type="GO" id="GO:0000271">
    <property type="term" value="P:polysaccharide biosynthetic process"/>
    <property type="evidence" value="ECO:0007669"/>
    <property type="project" value="UniProtKB-KW"/>
</dbReference>
<dbReference type="AlphaFoldDB" id="A0A2R8ALX9"/>
<keyword evidence="3" id="KW-1133">Transmembrane helix</keyword>
<dbReference type="OrthoDB" id="9808602at2"/>
<keyword evidence="6" id="KW-1185">Reference proteome</keyword>
<dbReference type="EC" id="2.-.-.-" evidence="5"/>
<evidence type="ECO:0000313" key="6">
    <source>
        <dbReference type="Proteomes" id="UP000244911"/>
    </source>
</evidence>
<keyword evidence="5" id="KW-0808">Transferase</keyword>